<reference evidence="1" key="8">
    <citation type="journal article" date="2005" name="Science">
        <title>Antisense Transcription in the Mammalian Transcriptome.</title>
        <authorList>
            <consortium name="RIKEN Genome Exploration Research Group and Genome Science Group (Genome Network Project Core Group) and the FANTOM Consortium"/>
        </authorList>
    </citation>
    <scope>NUCLEOTIDE SEQUENCE</scope>
    <source>
        <strain evidence="1">NOD</strain>
        <tissue evidence="1">Activated spleen</tissue>
    </source>
</reference>
<reference evidence="1" key="2">
    <citation type="journal article" date="2000" name="Genome Res.">
        <title>Normalization and subtraction of cap-trapper-selected cDNAs to prepare full-length cDNA libraries for rapid discovery of new genes.</title>
        <authorList>
            <person name="Carninci P."/>
            <person name="Shibata Y."/>
            <person name="Hayatsu N."/>
            <person name="Sugahara Y."/>
            <person name="Shibata K."/>
            <person name="Itoh M."/>
            <person name="Konno H."/>
            <person name="Okazaki Y."/>
            <person name="Muramatsu M."/>
            <person name="Hayashizaki Y."/>
        </authorList>
    </citation>
    <scope>NUCLEOTIDE SEQUENCE</scope>
    <source>
        <strain evidence="1">NOD</strain>
        <tissue evidence="1">Activated spleen</tissue>
    </source>
</reference>
<dbReference type="AlphaFoldDB" id="Q3TAM6"/>
<accession>Q3TAM6</accession>
<reference evidence="1" key="3">
    <citation type="journal article" date="2000" name="Genome Res.">
        <title>RIKEN integrated sequence analysis (RISA) system--384-format sequencing pipeline with 384 multicapillary sequencer.</title>
        <authorList>
            <person name="Shibata K."/>
            <person name="Itoh M."/>
            <person name="Aizawa K."/>
            <person name="Nagaoka S."/>
            <person name="Sasaki N."/>
            <person name="Carninci P."/>
            <person name="Konno H."/>
            <person name="Akiyama J."/>
            <person name="Nishi K."/>
            <person name="Kitsunai T."/>
            <person name="Tashiro H."/>
            <person name="Itoh M."/>
            <person name="Sumi N."/>
            <person name="Ishii Y."/>
            <person name="Nakamura S."/>
            <person name="Hazama M."/>
            <person name="Nishine T."/>
            <person name="Harada A."/>
            <person name="Yamamoto R."/>
            <person name="Matsumoto H."/>
            <person name="Sakaguchi S."/>
            <person name="Ikegami T."/>
            <person name="Kashiwagi K."/>
            <person name="Fujiwake S."/>
            <person name="Inoue K."/>
            <person name="Togawa Y."/>
            <person name="Izawa M."/>
            <person name="Ohara E."/>
            <person name="Watahiki M."/>
            <person name="Yoneda Y."/>
            <person name="Ishikawa T."/>
            <person name="Ozawa K."/>
            <person name="Tanaka T."/>
            <person name="Matsuura S."/>
            <person name="Kawai J."/>
            <person name="Okazaki Y."/>
            <person name="Muramatsu M."/>
            <person name="Inoue Y."/>
            <person name="Kira A."/>
            <person name="Hayashizaki Y."/>
        </authorList>
    </citation>
    <scope>NUCLEOTIDE SEQUENCE</scope>
    <source>
        <strain evidence="1">NOD</strain>
        <tissue evidence="1">Activated spleen</tissue>
    </source>
</reference>
<reference evidence="1" key="1">
    <citation type="journal article" date="1999" name="Methods Enzymol.">
        <title>High-efficiency full-length cDNA cloning.</title>
        <authorList>
            <person name="Carninci P."/>
            <person name="Hayashizaki Y."/>
        </authorList>
    </citation>
    <scope>NUCLEOTIDE SEQUENCE</scope>
    <source>
        <strain evidence="1">NOD</strain>
        <tissue evidence="1">Activated spleen</tissue>
    </source>
</reference>
<reference evidence="1" key="6">
    <citation type="submission" date="2004-04" db="EMBL/GenBank/DDBJ databases">
        <authorList>
            <person name="Arakawa T."/>
            <person name="Carninci P."/>
            <person name="Fukuda S."/>
            <person name="Hashizume W."/>
            <person name="Hayashida K."/>
            <person name="Hori F."/>
            <person name="Iida J."/>
            <person name="Imamura K."/>
            <person name="Imotani K."/>
            <person name="Itoh M."/>
            <person name="Kanagawa S."/>
            <person name="Kawai J."/>
            <person name="Kojima M."/>
            <person name="Konno H."/>
            <person name="Murata M."/>
            <person name="Nakamura M."/>
            <person name="Ninomiya N."/>
            <person name="Nishiyori H."/>
            <person name="Nomura K."/>
            <person name="Ohno M."/>
            <person name="Sakazume N."/>
            <person name="Sano H."/>
            <person name="Sasaki D."/>
            <person name="Shibata K."/>
            <person name="Shiraki T."/>
            <person name="Tagami M."/>
            <person name="Tagami Y."/>
            <person name="Waki K."/>
            <person name="Watahiki A."/>
            <person name="Muramatsu M."/>
            <person name="Hayashizaki Y."/>
        </authorList>
    </citation>
    <scope>NUCLEOTIDE SEQUENCE</scope>
    <source>
        <strain evidence="1">NOD</strain>
        <tissue evidence="1">Activated spleen</tissue>
    </source>
</reference>
<name>Q3TAM6_MOUSE</name>
<sequence>MGELRHQRAGLRTWLGAGAREASACACANRSPTLPPRPRLGLLRAPGPGLCARVLFSPFFPAHGNAAACVSFRALLVVGLGGGVFLPGPSLWDSEEITASCDKVKQRNQPRRAWRLSRLPRLYGVHMSV</sequence>
<reference evidence="1" key="7">
    <citation type="journal article" date="2005" name="Science">
        <title>The Transcriptional Landscape of the Mammalian Genome.</title>
        <authorList>
            <consortium name="The FANTOM Consortium"/>
            <consortium name="Riken Genome Exploration Research Group and Genome Science Group (Genome Network Project Core Group)"/>
        </authorList>
    </citation>
    <scope>NUCLEOTIDE SEQUENCE</scope>
    <source>
        <strain evidence="1">NOD</strain>
        <tissue evidence="1">Activated spleen</tissue>
    </source>
</reference>
<proteinExistence type="evidence at transcript level"/>
<evidence type="ECO:0000313" key="1">
    <source>
        <dbReference type="EMBL" id="BAE42642.1"/>
    </source>
</evidence>
<organism evidence="1">
    <name type="scientific">Mus musculus</name>
    <name type="common">Mouse</name>
    <dbReference type="NCBI Taxonomy" id="10090"/>
    <lineage>
        <taxon>Eukaryota</taxon>
        <taxon>Metazoa</taxon>
        <taxon>Chordata</taxon>
        <taxon>Craniata</taxon>
        <taxon>Vertebrata</taxon>
        <taxon>Euteleostomi</taxon>
        <taxon>Mammalia</taxon>
        <taxon>Eutheria</taxon>
        <taxon>Euarchontoglires</taxon>
        <taxon>Glires</taxon>
        <taxon>Rodentia</taxon>
        <taxon>Myomorpha</taxon>
        <taxon>Muroidea</taxon>
        <taxon>Muridae</taxon>
        <taxon>Murinae</taxon>
        <taxon>Mus</taxon>
        <taxon>Mus</taxon>
    </lineage>
</organism>
<reference evidence="1" key="4">
    <citation type="journal article" date="2001" name="Nature">
        <title>Functional annotation of a full-length mouse cDNA collection.</title>
        <authorList>
            <consortium name="The RIKEN Genome Exploration Research Group Phase II Team and the FANTOM Consortium"/>
        </authorList>
    </citation>
    <scope>NUCLEOTIDE SEQUENCE</scope>
    <source>
        <strain evidence="1">NOD</strain>
        <tissue evidence="1">Activated spleen</tissue>
    </source>
</reference>
<reference evidence="1" key="5">
    <citation type="journal article" date="2002" name="Nature">
        <title>Analysis of the mouse transcriptome based on functional annotation of 60,770 full-length cDNAs.</title>
        <authorList>
            <consortium name="The FANTOM Consortium and the RIKEN Genome Exploration Research Group Phase I and II Team"/>
        </authorList>
    </citation>
    <scope>NUCLEOTIDE SEQUENCE</scope>
    <source>
        <strain evidence="1">NOD</strain>
        <tissue evidence="1">Activated spleen</tissue>
    </source>
</reference>
<protein>
    <submittedName>
        <fullName evidence="1">Uncharacterized protein</fullName>
    </submittedName>
</protein>
<dbReference type="EMBL" id="AK171738">
    <property type="protein sequence ID" value="BAE42642.1"/>
    <property type="molecule type" value="mRNA"/>
</dbReference>